<comment type="similarity">
    <text evidence="2 14 15">Belongs to the TonB-dependent receptor family.</text>
</comment>
<evidence type="ECO:0000256" key="4">
    <source>
        <dbReference type="ARBA" id="ARBA00022452"/>
    </source>
</evidence>
<dbReference type="Pfam" id="PF00593">
    <property type="entry name" value="TonB_dep_Rec_b-barrel"/>
    <property type="match status" value="1"/>
</dbReference>
<dbReference type="Gene3D" id="2.60.40.1120">
    <property type="entry name" value="Carboxypeptidase-like, regulatory domain"/>
    <property type="match status" value="1"/>
</dbReference>
<evidence type="ECO:0000256" key="7">
    <source>
        <dbReference type="ARBA" id="ARBA00022729"/>
    </source>
</evidence>
<evidence type="ECO:0000256" key="12">
    <source>
        <dbReference type="ARBA" id="ARBA00023170"/>
    </source>
</evidence>
<dbReference type="SUPFAM" id="SSF49464">
    <property type="entry name" value="Carboxypeptidase regulatory domain-like"/>
    <property type="match status" value="1"/>
</dbReference>
<reference evidence="19 20" key="1">
    <citation type="submission" date="2018-07" db="EMBL/GenBank/DDBJ databases">
        <title>Genome analysis of Runella aurantiaca.</title>
        <authorList>
            <person name="Yang X."/>
        </authorList>
    </citation>
    <scope>NUCLEOTIDE SEQUENCE [LARGE SCALE GENOMIC DNA]</scope>
    <source>
        <strain evidence="19 20">YX9</strain>
    </source>
</reference>
<evidence type="ECO:0000259" key="17">
    <source>
        <dbReference type="Pfam" id="PF00593"/>
    </source>
</evidence>
<dbReference type="Gene3D" id="2.40.170.20">
    <property type="entry name" value="TonB-dependent receptor, beta-barrel domain"/>
    <property type="match status" value="1"/>
</dbReference>
<dbReference type="Gene3D" id="2.170.130.10">
    <property type="entry name" value="TonB-dependent receptor, plug domain"/>
    <property type="match status" value="1"/>
</dbReference>
<dbReference type="GO" id="GO:0038023">
    <property type="term" value="F:signaling receptor activity"/>
    <property type="evidence" value="ECO:0007669"/>
    <property type="project" value="InterPro"/>
</dbReference>
<keyword evidence="12 19" id="KW-0675">Receptor</keyword>
<keyword evidence="8" id="KW-0408">Iron</keyword>
<dbReference type="GO" id="GO:0015891">
    <property type="term" value="P:siderophore transport"/>
    <property type="evidence" value="ECO:0007669"/>
    <property type="project" value="InterPro"/>
</dbReference>
<evidence type="ECO:0000313" key="19">
    <source>
        <dbReference type="EMBL" id="RDB04775.1"/>
    </source>
</evidence>
<dbReference type="GO" id="GO:0009279">
    <property type="term" value="C:cell outer membrane"/>
    <property type="evidence" value="ECO:0007669"/>
    <property type="project" value="UniProtKB-SubCell"/>
</dbReference>
<keyword evidence="7 16" id="KW-0732">Signal</keyword>
<feature type="signal peptide" evidence="16">
    <location>
        <begin position="1"/>
        <end position="18"/>
    </location>
</feature>
<comment type="caution">
    <text evidence="19">The sequence shown here is derived from an EMBL/GenBank/DDBJ whole genome shotgun (WGS) entry which is preliminary data.</text>
</comment>
<keyword evidence="3 14" id="KW-0813">Transport</keyword>
<dbReference type="Proteomes" id="UP000253141">
    <property type="component" value="Unassembled WGS sequence"/>
</dbReference>
<evidence type="ECO:0000256" key="2">
    <source>
        <dbReference type="ARBA" id="ARBA00009810"/>
    </source>
</evidence>
<evidence type="ECO:0000256" key="1">
    <source>
        <dbReference type="ARBA" id="ARBA00004571"/>
    </source>
</evidence>
<keyword evidence="13 14" id="KW-0998">Cell outer membrane</keyword>
<evidence type="ECO:0000256" key="14">
    <source>
        <dbReference type="PROSITE-ProRule" id="PRU01360"/>
    </source>
</evidence>
<keyword evidence="5" id="KW-0410">Iron transport</keyword>
<dbReference type="Pfam" id="PF13715">
    <property type="entry name" value="CarbopepD_reg_2"/>
    <property type="match status" value="1"/>
</dbReference>
<keyword evidence="4 14" id="KW-1134">Transmembrane beta strand</keyword>
<accession>A0A369I951</accession>
<dbReference type="OrthoDB" id="9758472at2"/>
<keyword evidence="10 15" id="KW-0798">TonB box</keyword>
<evidence type="ECO:0000313" key="20">
    <source>
        <dbReference type="Proteomes" id="UP000253141"/>
    </source>
</evidence>
<keyword evidence="11 14" id="KW-0472">Membrane</keyword>
<evidence type="ECO:0000256" key="16">
    <source>
        <dbReference type="SAM" id="SignalP"/>
    </source>
</evidence>
<evidence type="ECO:0000256" key="13">
    <source>
        <dbReference type="ARBA" id="ARBA00023237"/>
    </source>
</evidence>
<keyword evidence="9" id="KW-0406">Ion transport</keyword>
<dbReference type="InterPro" id="IPR000531">
    <property type="entry name" value="Beta-barrel_TonB"/>
</dbReference>
<keyword evidence="20" id="KW-1185">Reference proteome</keyword>
<dbReference type="NCBIfam" id="TIGR01783">
    <property type="entry name" value="TonB-siderophor"/>
    <property type="match status" value="1"/>
</dbReference>
<dbReference type="InterPro" id="IPR010105">
    <property type="entry name" value="TonB_sidphr_rcpt"/>
</dbReference>
<dbReference type="InterPro" id="IPR012910">
    <property type="entry name" value="Plug_dom"/>
</dbReference>
<dbReference type="RefSeq" id="WP_114462365.1">
    <property type="nucleotide sequence ID" value="NZ_QPIW01000014.1"/>
</dbReference>
<name>A0A369I951_9BACT</name>
<dbReference type="SUPFAM" id="SSF56935">
    <property type="entry name" value="Porins"/>
    <property type="match status" value="1"/>
</dbReference>
<dbReference type="EMBL" id="QPIW01000014">
    <property type="protein sequence ID" value="RDB04775.1"/>
    <property type="molecule type" value="Genomic_DNA"/>
</dbReference>
<protein>
    <submittedName>
        <fullName evidence="19">TonB-dependent receptor</fullName>
    </submittedName>
</protein>
<evidence type="ECO:0000256" key="6">
    <source>
        <dbReference type="ARBA" id="ARBA00022692"/>
    </source>
</evidence>
<dbReference type="PANTHER" id="PTHR32552:SF68">
    <property type="entry name" value="FERRICHROME OUTER MEMBRANE TRANSPORTER_PHAGE RECEPTOR"/>
    <property type="match status" value="1"/>
</dbReference>
<dbReference type="InterPro" id="IPR008969">
    <property type="entry name" value="CarboxyPept-like_regulatory"/>
</dbReference>
<feature type="domain" description="TonB-dependent receptor plug" evidence="18">
    <location>
        <begin position="131"/>
        <end position="228"/>
    </location>
</feature>
<dbReference type="InterPro" id="IPR036942">
    <property type="entry name" value="Beta-barrel_TonB_sf"/>
</dbReference>
<evidence type="ECO:0000256" key="8">
    <source>
        <dbReference type="ARBA" id="ARBA00023004"/>
    </source>
</evidence>
<dbReference type="Pfam" id="PF07715">
    <property type="entry name" value="Plug"/>
    <property type="match status" value="1"/>
</dbReference>
<dbReference type="GO" id="GO:0015344">
    <property type="term" value="F:siderophore uptake transmembrane transporter activity"/>
    <property type="evidence" value="ECO:0007669"/>
    <property type="project" value="TreeGrafter"/>
</dbReference>
<evidence type="ECO:0000256" key="15">
    <source>
        <dbReference type="RuleBase" id="RU003357"/>
    </source>
</evidence>
<dbReference type="CDD" id="cd01347">
    <property type="entry name" value="ligand_gated_channel"/>
    <property type="match status" value="1"/>
</dbReference>
<dbReference type="InterPro" id="IPR039426">
    <property type="entry name" value="TonB-dep_rcpt-like"/>
</dbReference>
<dbReference type="AlphaFoldDB" id="A0A369I951"/>
<gene>
    <name evidence="19" type="ORF">DVG78_17450</name>
</gene>
<evidence type="ECO:0000256" key="11">
    <source>
        <dbReference type="ARBA" id="ARBA00023136"/>
    </source>
</evidence>
<dbReference type="PROSITE" id="PS52016">
    <property type="entry name" value="TONB_DEPENDENT_REC_3"/>
    <property type="match status" value="1"/>
</dbReference>
<evidence type="ECO:0000256" key="10">
    <source>
        <dbReference type="ARBA" id="ARBA00023077"/>
    </source>
</evidence>
<proteinExistence type="inferred from homology"/>
<feature type="domain" description="TonB-dependent receptor-like beta-barrel" evidence="17">
    <location>
        <begin position="343"/>
        <end position="744"/>
    </location>
</feature>
<dbReference type="InterPro" id="IPR037066">
    <property type="entry name" value="Plug_dom_sf"/>
</dbReference>
<feature type="chain" id="PRO_5016612095" evidence="16">
    <location>
        <begin position="19"/>
        <end position="779"/>
    </location>
</feature>
<keyword evidence="6 14" id="KW-0812">Transmembrane</keyword>
<sequence length="779" mass="86732">MKIYLSLALLFLSCWVMAQHATIKGRITTSDGKAAEFVNVNLKGTGKGTVTNQAGEFLFEKVKAGNYALQVSFVGLETQTQSVAATAGQVSDVNVVLKENLRQLEEVVVTAFPNKYNADMPSVSLRLKTPLIETPQNIQVLTKALINDQQIFDMLEGVTRNVSGVTRLEHWDNYALLNMRGSQIAAFRNGMNVQMPWGPLAEDMSMVESIEFVKGPAGFMMANGEPSGFYNVVTKKPTGITKGEMTLTLGSFDTYRATADFDGLLSKDGKLQYRLNVMGQMKGSHRDYEFNNRYSVVPVIKYKINDKTSLTAEYTYQYSQMSMIGSAYVFSQKPYEHLPVNFTLTEPNLDPTNINDHSLLLILNHQINKDWKLTGQLAYYNYNQIGTSMWPSTVNSDGTIVRGISIWDALGINRIGQIFVNGDVKTGGVTHRILAGLDMGQKEYFADWAQASTLKGAVPFNIYHPVYGTVPADSLPVFDRSKSLRNRGVNYGQSYSGLYVQDELRFWDGKIRLTLAGRYTTAKDYDPYSGSVKSSKFTPRIGMSVSLNKSTSAYAMYDQAFIPQAGADVNGKSFDPITGNNTEAGLKKEWMGGRWNSTVSLYQITKNNVLTADPNNPNFSIQLGQTKTKGVEFDLRGQLLQGLDLTLNYAYTDAKVTKDTDEKKVGVAVAGATKHITNAWLSYRVSNGNLKGLGASLGYQWQVDRSSWYVFDGTNQALPNYFRLDGAVSWQSNRLTVALNVNNLLNEYLFSGAPYTWLNAYYWQTEPLRNSRLSIGYKF</sequence>
<evidence type="ECO:0000256" key="9">
    <source>
        <dbReference type="ARBA" id="ARBA00023065"/>
    </source>
</evidence>
<organism evidence="19 20">
    <name type="scientific">Runella aurantiaca</name>
    <dbReference type="NCBI Taxonomy" id="2282308"/>
    <lineage>
        <taxon>Bacteria</taxon>
        <taxon>Pseudomonadati</taxon>
        <taxon>Bacteroidota</taxon>
        <taxon>Cytophagia</taxon>
        <taxon>Cytophagales</taxon>
        <taxon>Spirosomataceae</taxon>
        <taxon>Runella</taxon>
    </lineage>
</organism>
<evidence type="ECO:0000256" key="3">
    <source>
        <dbReference type="ARBA" id="ARBA00022448"/>
    </source>
</evidence>
<evidence type="ECO:0000259" key="18">
    <source>
        <dbReference type="Pfam" id="PF07715"/>
    </source>
</evidence>
<evidence type="ECO:0000256" key="5">
    <source>
        <dbReference type="ARBA" id="ARBA00022496"/>
    </source>
</evidence>
<dbReference type="PANTHER" id="PTHR32552">
    <property type="entry name" value="FERRICHROME IRON RECEPTOR-RELATED"/>
    <property type="match status" value="1"/>
</dbReference>
<comment type="subcellular location">
    <subcellularLocation>
        <location evidence="1 14">Cell outer membrane</location>
        <topology evidence="1 14">Multi-pass membrane protein</topology>
    </subcellularLocation>
</comment>